<organism evidence="14 15">
    <name type="scientific">Phaedon cochleariae</name>
    <name type="common">Mustard beetle</name>
    <dbReference type="NCBI Taxonomy" id="80249"/>
    <lineage>
        <taxon>Eukaryota</taxon>
        <taxon>Metazoa</taxon>
        <taxon>Ecdysozoa</taxon>
        <taxon>Arthropoda</taxon>
        <taxon>Hexapoda</taxon>
        <taxon>Insecta</taxon>
        <taxon>Pterygota</taxon>
        <taxon>Neoptera</taxon>
        <taxon>Endopterygota</taxon>
        <taxon>Coleoptera</taxon>
        <taxon>Polyphaga</taxon>
        <taxon>Cucujiformia</taxon>
        <taxon>Chrysomeloidea</taxon>
        <taxon>Chrysomelidae</taxon>
        <taxon>Chrysomelinae</taxon>
        <taxon>Chrysomelini</taxon>
        <taxon>Phaedon</taxon>
    </lineage>
</organism>
<comment type="function">
    <text evidence="8">Protein O-glucosyltransferase. Catalyzes the reaction that attaches glucose through an O-glycosidic linkage to a conserved serine residue found in the consensus sequence C-X-S-X-[PA]-C in epidermal growth factor-like repeats. Regulates Notch signaling by glucosylating Notch in the ER, glucosylation is required for the correct folding and cleavage of Notch.</text>
</comment>
<accession>A0A9P0DY99</accession>
<dbReference type="GO" id="GO:0046527">
    <property type="term" value="F:glucosyltransferase activity"/>
    <property type="evidence" value="ECO:0007669"/>
    <property type="project" value="TreeGrafter"/>
</dbReference>
<dbReference type="InterPro" id="IPR013783">
    <property type="entry name" value="Ig-like_fold"/>
</dbReference>
<evidence type="ECO:0000259" key="13">
    <source>
        <dbReference type="SMART" id="SM00672"/>
    </source>
</evidence>
<comment type="catalytic activity">
    <reaction evidence="10">
        <text>L-seryl-[EGF-like domain protein] + UDP-alpha-D-glucose = 3-O-(beta-D-glucosyl)-L-seryl-[EGF-like domain protein] + UDP + H(+)</text>
        <dbReference type="Rhea" id="RHEA:58116"/>
        <dbReference type="Rhea" id="RHEA-COMP:14610"/>
        <dbReference type="Rhea" id="RHEA-COMP:16010"/>
        <dbReference type="ChEBI" id="CHEBI:15378"/>
        <dbReference type="ChEBI" id="CHEBI:29999"/>
        <dbReference type="ChEBI" id="CHEBI:58223"/>
        <dbReference type="ChEBI" id="CHEBI:58885"/>
        <dbReference type="ChEBI" id="CHEBI:140576"/>
    </reaction>
</comment>
<comment type="similarity">
    <text evidence="2">Belongs to the KDELC family.</text>
</comment>
<gene>
    <name evidence="14" type="ORF">PHAECO_LOCUS12985</name>
</gene>
<comment type="catalytic activity">
    <reaction evidence="9">
        <text>L-seryl-[EGF-like domain protein] + UDP-alpha-D-xylose = 3-O-(beta-D-xylosyl)-L-seryl-[EGF-like domain protein] + UDP + H(+)</text>
        <dbReference type="Rhea" id="RHEA:62016"/>
        <dbReference type="Rhea" id="RHEA-COMP:16010"/>
        <dbReference type="Rhea" id="RHEA-COMP:16011"/>
        <dbReference type="ChEBI" id="CHEBI:15378"/>
        <dbReference type="ChEBI" id="CHEBI:29999"/>
        <dbReference type="ChEBI" id="CHEBI:57632"/>
        <dbReference type="ChEBI" id="CHEBI:58223"/>
        <dbReference type="ChEBI" id="CHEBI:132085"/>
    </reaction>
</comment>
<evidence type="ECO:0000256" key="10">
    <source>
        <dbReference type="ARBA" id="ARBA00049246"/>
    </source>
</evidence>
<evidence type="ECO:0000313" key="15">
    <source>
        <dbReference type="Proteomes" id="UP001153737"/>
    </source>
</evidence>
<evidence type="ECO:0000256" key="4">
    <source>
        <dbReference type="ARBA" id="ARBA00022729"/>
    </source>
</evidence>
<keyword evidence="3" id="KW-0328">Glycosyltransferase</keyword>
<evidence type="ECO:0000256" key="11">
    <source>
        <dbReference type="PROSITE-ProRule" id="PRU00087"/>
    </source>
</evidence>
<reference evidence="14" key="2">
    <citation type="submission" date="2022-10" db="EMBL/GenBank/DDBJ databases">
        <authorList>
            <consortium name="ENA_rothamsted_submissions"/>
            <consortium name="culmorum"/>
            <person name="King R."/>
        </authorList>
    </citation>
    <scope>NUCLEOTIDE SEQUENCE</scope>
</reference>
<keyword evidence="6" id="KW-0325">Glycoprotein</keyword>
<evidence type="ECO:0000256" key="8">
    <source>
        <dbReference type="ARBA" id="ARBA00045690"/>
    </source>
</evidence>
<dbReference type="InterPro" id="IPR014756">
    <property type="entry name" value="Ig_E-set"/>
</dbReference>
<feature type="chain" id="PRO_5040218393" description="Glycosyl transferase CAP10 domain-containing protein" evidence="12">
    <location>
        <begin position="22"/>
        <end position="496"/>
    </location>
</feature>
<protein>
    <recommendedName>
        <fullName evidence="13">Glycosyl transferase CAP10 domain-containing protein</fullName>
    </recommendedName>
</protein>
<dbReference type="OrthoDB" id="541052at2759"/>
<dbReference type="GO" id="GO:0005788">
    <property type="term" value="C:endoplasmic reticulum lumen"/>
    <property type="evidence" value="ECO:0007669"/>
    <property type="project" value="UniProtKB-SubCell"/>
</dbReference>
<keyword evidence="5" id="KW-0256">Endoplasmic reticulum</keyword>
<proteinExistence type="inferred from homology"/>
<dbReference type="PROSITE" id="PS50194">
    <property type="entry name" value="FILAMIN_REPEAT"/>
    <property type="match status" value="1"/>
</dbReference>
<evidence type="ECO:0000256" key="2">
    <source>
        <dbReference type="ARBA" id="ARBA00006063"/>
    </source>
</evidence>
<keyword evidence="15" id="KW-1185">Reference proteome</keyword>
<reference evidence="14" key="1">
    <citation type="submission" date="2022-01" db="EMBL/GenBank/DDBJ databases">
        <authorList>
            <person name="King R."/>
        </authorList>
    </citation>
    <scope>NUCLEOTIDE SEQUENCE</scope>
</reference>
<keyword evidence="4 12" id="KW-0732">Signal</keyword>
<evidence type="ECO:0000256" key="9">
    <source>
        <dbReference type="ARBA" id="ARBA00047553"/>
    </source>
</evidence>
<evidence type="ECO:0000256" key="1">
    <source>
        <dbReference type="ARBA" id="ARBA00004319"/>
    </source>
</evidence>
<dbReference type="InterPro" id="IPR051091">
    <property type="entry name" value="O-Glucosyltr/Glycosyltrsf_90"/>
</dbReference>
<dbReference type="PANTHER" id="PTHR12203">
    <property type="entry name" value="KDEL LYS-ASP-GLU-LEU CONTAINING - RELATED"/>
    <property type="match status" value="1"/>
</dbReference>
<feature type="signal peptide" evidence="12">
    <location>
        <begin position="1"/>
        <end position="21"/>
    </location>
</feature>
<dbReference type="PANTHER" id="PTHR12203:SF122">
    <property type="entry name" value="GLYCOSYL TRANSFERASE CAP10 DOMAIN-CONTAINING PROTEIN"/>
    <property type="match status" value="1"/>
</dbReference>
<evidence type="ECO:0000256" key="12">
    <source>
        <dbReference type="SAM" id="SignalP"/>
    </source>
</evidence>
<evidence type="ECO:0000256" key="6">
    <source>
        <dbReference type="ARBA" id="ARBA00023180"/>
    </source>
</evidence>
<comment type="subcellular location">
    <subcellularLocation>
        <location evidence="1">Endoplasmic reticulum lumen</location>
    </subcellularLocation>
</comment>
<dbReference type="SUPFAM" id="SSF81296">
    <property type="entry name" value="E set domains"/>
    <property type="match status" value="1"/>
</dbReference>
<comment type="pathway">
    <text evidence="7">Protein modification.</text>
</comment>
<dbReference type="EMBL" id="OU896715">
    <property type="protein sequence ID" value="CAH1183215.1"/>
    <property type="molecule type" value="Genomic_DNA"/>
</dbReference>
<keyword evidence="3" id="KW-0808">Transferase</keyword>
<dbReference type="InterPro" id="IPR006598">
    <property type="entry name" value="CAP10"/>
</dbReference>
<evidence type="ECO:0000313" key="14">
    <source>
        <dbReference type="EMBL" id="CAH1183215.1"/>
    </source>
</evidence>
<dbReference type="Gene3D" id="2.60.40.10">
    <property type="entry name" value="Immunoglobulins"/>
    <property type="match status" value="1"/>
</dbReference>
<dbReference type="Pfam" id="PF05686">
    <property type="entry name" value="Glyco_transf_90"/>
    <property type="match status" value="1"/>
</dbReference>
<name>A0A9P0DY99_PHACE</name>
<evidence type="ECO:0000256" key="5">
    <source>
        <dbReference type="ARBA" id="ARBA00022824"/>
    </source>
</evidence>
<dbReference type="InterPro" id="IPR017868">
    <property type="entry name" value="Filamin/ABP280_repeat-like"/>
</dbReference>
<dbReference type="Pfam" id="PF00630">
    <property type="entry name" value="Filamin"/>
    <property type="match status" value="1"/>
</dbReference>
<sequence length="496" mass="57895">MNYLFRYLIHLCLLKIASLSAVVDPKLSRIWGPGLYGDKIVMPARYFFVELVDQSNNSIRQNYKLINVVIDGSTKTKKPCRLYTNILDRKDGSFIVRYKLYETCSYLKINVGYENDLLADSPYIINNDVHIDECLCPKKDVDSFLEQWDCGAVPPLITHRLKEFGQINWETQREQLIKQFDKPHSVSLCHYIVKNNQIHRKCYGKYVGFNMFVDNILLSLSRKVVLPDTEFFANLGDWPLSTHGMHEKYPIFSWCGSTDSYDIIMPTYDITESALENMGRVTLDILSVQGNVEGTWENRAPKLFWRGRDSNKYRLELIKLSRKYPDLFNVSLTNFFFYRDEEDIYGPKSEHVSFFSFFDYKYQLGIDGTVAPYRMPYLLAGGSLVFKPESKYFEHFYKDLQPNVHYVPVKEDISDLVEKIQWAIENDEEARKIAMNGQKFVNRNLLPKDIICYHVHLLNEFSKVITSAVNDFKDMETIPQKKVMDCDCSDGIKDEL</sequence>
<dbReference type="Proteomes" id="UP001153737">
    <property type="component" value="Chromosome 9"/>
</dbReference>
<evidence type="ECO:0000256" key="7">
    <source>
        <dbReference type="ARBA" id="ARBA00043952"/>
    </source>
</evidence>
<evidence type="ECO:0000256" key="3">
    <source>
        <dbReference type="ARBA" id="ARBA00022676"/>
    </source>
</evidence>
<dbReference type="SMART" id="SM00672">
    <property type="entry name" value="CAP10"/>
    <property type="match status" value="1"/>
</dbReference>
<dbReference type="AlphaFoldDB" id="A0A9P0DY99"/>
<feature type="repeat" description="Filamin" evidence="11">
    <location>
        <begin position="20"/>
        <end position="127"/>
    </location>
</feature>
<feature type="domain" description="Glycosyl transferase CAP10" evidence="13">
    <location>
        <begin position="225"/>
        <end position="468"/>
    </location>
</feature>